<feature type="region of interest" description="Disordered" evidence="2">
    <location>
        <begin position="730"/>
        <end position="758"/>
    </location>
</feature>
<feature type="compositionally biased region" description="Polar residues" evidence="2">
    <location>
        <begin position="2090"/>
        <end position="2103"/>
    </location>
</feature>
<feature type="compositionally biased region" description="Basic residues" evidence="2">
    <location>
        <begin position="3016"/>
        <end position="3025"/>
    </location>
</feature>
<feature type="compositionally biased region" description="Basic residues" evidence="2">
    <location>
        <begin position="3917"/>
        <end position="3931"/>
    </location>
</feature>
<feature type="compositionally biased region" description="Basic residues" evidence="2">
    <location>
        <begin position="3161"/>
        <end position="3170"/>
    </location>
</feature>
<name>A0AAF0IHE3_9EURO</name>
<feature type="compositionally biased region" description="Polar residues" evidence="2">
    <location>
        <begin position="2034"/>
        <end position="2059"/>
    </location>
</feature>
<feature type="compositionally biased region" description="Basic residues" evidence="2">
    <location>
        <begin position="1816"/>
        <end position="1826"/>
    </location>
</feature>
<feature type="compositionally biased region" description="Basic residues" evidence="2">
    <location>
        <begin position="679"/>
        <end position="697"/>
    </location>
</feature>
<feature type="region of interest" description="Disordered" evidence="2">
    <location>
        <begin position="2447"/>
        <end position="2498"/>
    </location>
</feature>
<feature type="compositionally biased region" description="Polar residues" evidence="2">
    <location>
        <begin position="1938"/>
        <end position="1950"/>
    </location>
</feature>
<sequence>MLRSLLGKSSNRSTTSSTRSEGRRHRRRDRDRDEDSTPSSSRSKTKNGHDTFAPSSSGRKSTRGDDRGLDIDPVPSTYSVPSHRSYPESEARSTVSSSYVTADPGEPVEDDYDNFQPRRDLGFGETDKLGEDFQEQRSLRSEARRQERRVGDETKNEGSECLRNGERDQERDERRRRRKEREVAERRDKEPEEGRRRRRRTEGGSTFEETSPYSSFRDGLDPVESHIAESLPRGFTQHDRGTAPAAGVVPSLPHSTQPPGPMPQSPTYGLAAEYYNDQGESVSAQPGVRPAAPQVIAGTQPHLMSPLETPAPPVEPSALGQAGAAASFYDVTSAQSSQPLNVPAPPTQPSKPQIIPPSSPATYGIDPALLNDHSSHQTQLPSQTTSTTGSQSYTNGYQQHFYSSPSHSGMTAMGAAAGLAAASGLAYSTAHHRPPQSSHAQYQPGTLEYHRNHHGPLRRLIDFWKDTEGVAQFEEYSEIIGVCKYCFEPGTTSRDAPRTHHYRRRDLYDPRTSRNRVDKRSRYASSDDDSQRNWSNRKSWLAGSLAAYLGKSIYDRTRSSIGDGSSTRSRRSRDSRSPSSVHSHSSLGTKSRTFRGTTKVSNRSHSPSLLEDRYTEFRVGDSNTYGLPPETTPAKSHYSARTRRSGSRTSFSSGSTRGSELQGAALAAAAIGVAASSSKARRRSRSRSPGKPRRRRYSSSSSSGSLIDISRPSRSRGLAGLSYFFTAPSERRAKSKTEKPKKKGRGFFSFRSVSSSSDDADADLAFGSGFYKATSRKSKRGKQDDHDLDAKLLNLGGTAISLADTASRLNERRRPDVIAVKEMRHRDQSDRRESKYTSIQKPDDDDGWESVSESSLDSTLAYGESSDSGTSKWGWGWGWGKKRQSNAATLEKQNFPPAERPYPTPIQNGPPPTDSYTSLPSMHNVFPISTSDPSRFDAATESSVSTSAPSRPQEPFHVSQTKRIPLDQPQPIAPVSHSVYTQAEAFPIYSTTVDATTKPAPRNEAEYPLPAVEPFRDTFETYQSRRNEFNGRHPRVSRKEGSHRRRDSSPVFPTKRSDMSGVKFPKRSSTSQVQFDLTQEQVEKELRLQRLEEERETRRRERVSHPSSEYIPSEVEVSSRRDRKPEWIDIHSKGHKAHGDETSDLSWSVPVGAAIGAASIPTILSAVNDKKSDKRREERREKRRKDDLSYSESDEDGPPASKANERRFEADDEAAARRRRRIAIEATKRIIASPVYESYVEYFTPDDVRSAKSSPRSDASSDLQPMKESPKVLFDRENSGIPEGLDTRHLPWPVPRLNLIEPTPPHSTAGSLIAEDVISKRPAEENIPTATGLDEVYDFEASHKEAGEVRDDSSTKEGRTTVQNQVAGLGIDSEPISREETIEAKLEEPSAERIPETPEVEYAEESDTSSVEEVVSQRIPGGFEDDIEFAATLAAGARLAGFDPAIITEDPTYHRRTSPPGSESEDTSTSPMVFEFGEPFTGRSGPSVHGFIEPESLPASDTEEEEETRVQRSPPPHAAENEYSKVDPQQETDSYSSREAAYGQPTGTQRPQMHQVPEDSPLVDKDEAEAREFFDAAEDHVFKDFTREEHDSKGNALPDHKQTRESQVFPKSVDYEQPASQSLAQGQNEKGYHTVPGTSTEPEPEPTNTGNAKRKSKAKKKRDILEADDLESGTFESQAGEFDGAKPSMAIEPSEAKSGFDSVVIDPLSSRVSRAEELESEPKEHDFREEAGVPGELFPSISTSGDRSKNEKLKRSRFQGPELTDITSKSMDKVAKPAEAELLMAKEGIDKDTDKAATLPREQPYEDIIDEPDQRQKRKNRKKDRRNRYEDIVESSKQAKAELVASVAEPVSKNDPLIDNKRSASKSFLDDGPGIPLKRDGVSGIELGTQHLANSAREPTTPVTSIPVQMIFSPRARSRSSSPLPFPKADVPQLPHSRPNSPSPNTTRARQISVRGDSDLNPVVASSPTAVPLHFRRPFSSHGSPATVPSPVPGPAPVPSSPITTKGHKRPKSTEFKIDRELRPLWLVERHSSAKTGSQQEESYPSLPSSRTASRTPSIENIRAGNQVEFAYDQPMLPPRRQPVLLQVDTDQGSQNEDISSSRQATPTAATFQQAQKKDVPKHLFHSPSELLMEPFDSAFDRMPALPPYPSAVPILDQDLPPLPESIPSSPCTETDSWRTAGERSSIGAESDITAIPDSRPEYSRDGVPTKIPDSGSRPSTALSAYESAVEFEEPGTHTPVPTSPASVIALPVEDRAGEVLERKVRGGEPYYESPTGVNVLTDFGATEIPIEDGFEETQREIGLEPEMLKGTEAPQISEAADVEDTICASQKTTNDDFIGPNARDSVTAAQISDSDRYVTDSKDTEAKHIPLLSKDETLVEMQSISPHTIPTDKSTITTEPTLADYKNELLMSKETPAGEQPSTFDADMIREPLNTFPQEKSKYVLENDGKVESTVLEKQEKASSPKERVGTEQSAEVVSARVPEPSETPFSVMPINFPNDSSEVARLKESKVHHPQLIKDTSSTDVIPDDHNAEATEKQDDFPILPQSSTGGKKGKKKGRRSITAVEDNLDDFAEKALPSKSISKAEPANIVTAGVTERTLVEETQLPSESVEETTGSSELPSQEPTESEFAPITRRKSKKGKGKGKGKDKQVAIAGIHSEKAGKLETTVEQPEHPLSVSLESDGAAKSGVTAPVDELMPSSQFISEVTETTGDNFVSSTQEKENVKKALTEGIISLEKGNLQEEKRDERLYDDTKIDSEQPEQHFEGSHDLPDMVREKQEGTAKEPTSSTGPESFLMPSGDAEKSRQFQVEETPKEEKRIDERQAKSLDEQLVSLPSESRHKTNDVPIAGIAQESTEATDTDFAPVLSKKDKKQKRRSKKFSGDELPMSEEIISTDDKTGEDRERKSDTDLTQASEPHALQESVSVTGASEADFTPAPSKKDKKKKRKDKQPPANEAVIDNRMAEEEAVKSLDTERVSEPTEQQENTFLSETAPGSLVGAIEADGTELESIAIKKTKKKRKGKQQGSKDAFDDNPDLAEQNTEPHDLEAIAEATEVLPTDGTALLADTSLERAPIDLIEATVEPVSPARKHSEVESDVATAENTHLRDELHLNAPTALVTAAETQQTSGDMPSVDTASTTVFVEPTEAIEADFAPVPSKKGRKTKGKGKQASANDILPDVDTRQLSDASLDVSSASEGKRESPDFEMKPLPAKEAVALPAPEATKADFAPLTRKKSKKGRGEAKENEAESVLKQSDQPLETAHENEKEIPAERTDATEPFSAETQVQEEPSSRNNILPEEVPLPDELEDASNQIDTMRADEYVPPFQLVKPSITEEAQHSRSMISETAGISIEEPSKDDECTLQSQESVPPDVTTTARDDAKSPAISKNLELVPLAPEDETAPVAETAANVPAADFVEPPFIMPETGTQLMKKAPDTDNANIALTSEEPVISAENSDLRIPSESPSMHETLPIETPIACEPQEQVSESPEGSALPKMLPLHPSGPDASTVAETANDIVEEACDKPKASNKGETKSQNFVSMAASEIPEPSPAEPLLLKDKQPAADTTDIAHVTQNEAPLSTTELECPTSKVTDIGKSFPGDSRPGSEAANAANKTLPHVPNPPHEETDILLTAKPSKKLTRKDKKKQKALAASQESPVTDAVVDNFDVYAEASQNQDFFDPLASKSEELQMQVPEGNLQSELVEQPPVGDVEPVSAPLTSEVVEEYSHQDFLTASGTESHQLDLGIMNTAHEEPPLELAARDYVNVASEIPVGEVVDDENQETENPGTTAHFEEIKRKREKKGKKGKKRDSTSWEKETVGESLQHMPVESDIEGASLQASTKETGLEEPKTAKAKRKAKKEKRKQRQSAAWEDEIPSSKSTDPTKSDQAAHDVTEEPVSNVEPTVEPDSEETKSNKTKRGAKKDKKKRHSDWVETTVIPEQSARTADLSPHSLESDRDNDENSEVIEVPVPSNDMQEENQGEGIQTSKVVECKAALDIPEEDGKEFQSSKKKKRKSKKNAKTTDWTDDIPREQVMTEPADQDHPRSQAAEVPEISAAAEPDVQNQNRDTGIATDSGTAHAYESYDLSKEDPGSIAEDSLPMAIQQFSPTLEAISEIPLPRSPPEPLDESSKKLVSSISVADGTLKDSEERLRDLQTVLPENLATPNVTNEGDIVGYLSADANHSGAFPTPVLQGADALPTGQITELLTTLRDNSEEQDERGQDTVPGLLGTKQESLSPSIEPPVSAGDIRVPFTAVRSPELQTNDSGEGFLGSVSLKGAPELMLREHPTEGEAKLPPRDAVSDRVAETQCLPTTEELSVKPLTFEHNPEDKVEGEQQTKDLNIKEETCLGQLELDQQQEPRAFNEEDENQIGAGEWTEPNRKKNKKNKKSRDAEDSSLFPESSNVQPVPVSTTKEISELSEGLAIVAPESSAHPASKKGKGSKRKKEKKSKVAAPGDNIYESKDISQQKESIEVPNTQKEAVSEAMKDETTEEGTPETQDLRPELTAAKAENLEIQGAGLKTEAQTPKMEPVLVQRQVNEEPETDQPTDGDIAEVLATNVESNRSKENLLKNFNDQPTEKAVLDTQALEPIIEDRDGHPAEQALSKSPIVKRQLSPPSEDSRPAISDDELCEIPAVSPLHQDTPNILLEGPIQSRVPTAEGFVEENTQLELPEAPSQSPDNGDVFLRLKSPSKMKLGRSKTASQETLNDSESPDEKDGFTTPGEEASAFLEESDVSKKELGKSEGEKESPKFDDKPEAPSLKKKAARHLSDHHRPVLPEAPDHVKPKEDVPRDDDSLPSITWDSPKQGMDDISFYDEAIKPETSSLDLQLSGDRAHTPEDTLGAEQSPLFGQIEEEIEDFDSDAKLDAQVTVNNPSSNPFLGVPNDQQAEAQNEPTGDIATDSGAIEGKFQIASQKQGIAAAGKQTPKLHAGGISEKEVLVDTTTRENVEFLSTRHGTEEMKEKRKQQDIDECVMSEELGVKPLFSTAIEGSDEVAILVDTPDSKLMTDTTDALHVDKVITENATTDSMTPPKHKSLKTKRDTEIDITSDSSDLDQLSHQPPKLHLEKLVKPAPSSKSAGLVTSVFPHLERVPRKVSQAPMKESSKQSDLEEAETSIEDDRPRQYHGPKENETDVREHKAGGVDMPIVEQERRNAHVLESPIARPISPLANQERTPHEQGATIVSLRQPPSLFGGPYGLAEQIRARSPPKTPLATIEEQSPMESPSHTRYRDVSDVGSPERGVKVAKLEREPSPVTFRPDKLHIGRRRVSSDNLKTAPLPAEPRSFSGPLENTPRTPDKSEIIRPARIVSLESIKSTDSLHLRRSAGSGDLRAQSKFEELGGKNESPAHQPEEENDVNIEAIPSSSTYDPVTDKGKLPLRGMAADVLEGWGDVPGSPLSPSRPPSVRRRRSLQHLQDLETRLDQLASENRLLSTAKVTAEKSLETQTITQRQYARNLEAREREIQDKDCQIRQLKKSTQWLQKELAKLTELNEGLTATNVALQSSQERENSQHIEVAQQWQRSREELEDLRAKYSQLSAGMESMVNNQVDTALAEKNAEIGRLREELVEAQNKIKELQEKIIASSSDDVITFHDEDYFEAACQKLCHHVQQWVLRFSKFSDMRLCRLTSTLRDETVAERFENAILDGSDVNSYLADRVKRRDVFMSVVMTMMWDYIFTRYLFGMDREQRQKLKTLEKQLSEVGPPAAVQRWRATTLSLLAKRPAFQDQRAQDTEAVVQEIYRTLAKLLPPSQELEQSILNSLRKVMKAAVGLSIEMRTQKAEYIMLPPLRPEYDTNGDLVRKVHFNADLMNERSGETTSNEQLEEQQAIVRIVLFPLVVKKGSDEGEGDEEIVVCPAQVLVARPGKDKKVVRVLSGDRLSANPVSQSIQSFPSEDMDTSTMI</sequence>
<feature type="region of interest" description="Disordered" evidence="2">
    <location>
        <begin position="2510"/>
        <end position="2689"/>
    </location>
</feature>
<feature type="region of interest" description="Disordered" evidence="2">
    <location>
        <begin position="2736"/>
        <end position="3048"/>
    </location>
</feature>
<feature type="compositionally biased region" description="Polar residues" evidence="2">
    <location>
        <begin position="914"/>
        <end position="933"/>
    </location>
</feature>
<proteinExistence type="predicted"/>
<feature type="compositionally biased region" description="Low complexity" evidence="2">
    <location>
        <begin position="1636"/>
        <end position="1651"/>
    </location>
</feature>
<feature type="compositionally biased region" description="Basic and acidic residues" evidence="2">
    <location>
        <begin position="1562"/>
        <end position="1604"/>
    </location>
</feature>
<keyword evidence="1" id="KW-0175">Coiled coil</keyword>
<feature type="region of interest" description="Disordered" evidence="2">
    <location>
        <begin position="494"/>
        <end position="534"/>
    </location>
</feature>
<feature type="compositionally biased region" description="Basic and acidic residues" evidence="2">
    <location>
        <begin position="1268"/>
        <end position="1278"/>
    </location>
</feature>
<feature type="region of interest" description="Disordered" evidence="2">
    <location>
        <begin position="4877"/>
        <end position="4904"/>
    </location>
</feature>
<feature type="compositionally biased region" description="Polar residues" evidence="2">
    <location>
        <begin position="1067"/>
        <end position="1078"/>
    </location>
</feature>
<feature type="region of interest" description="Disordered" evidence="2">
    <location>
        <begin position="302"/>
        <end position="321"/>
    </location>
</feature>
<feature type="compositionally biased region" description="Basic and acidic residues" evidence="2">
    <location>
        <begin position="4285"/>
        <end position="4308"/>
    </location>
</feature>
<dbReference type="Proteomes" id="UP001219355">
    <property type="component" value="Chromosome 2"/>
</dbReference>
<feature type="region of interest" description="Disordered" evidence="2">
    <location>
        <begin position="2090"/>
        <end position="2120"/>
    </location>
</feature>
<feature type="compositionally biased region" description="Basic and acidic residues" evidence="2">
    <location>
        <begin position="2529"/>
        <end position="2542"/>
    </location>
</feature>
<dbReference type="PANTHER" id="PTHR40641">
    <property type="entry name" value="INVOLUCRIN REPEAT PROTEIN (AFU_ORTHOLOGUE AFUA_2G08060)"/>
    <property type="match status" value="1"/>
</dbReference>
<feature type="region of interest" description="Disordered" evidence="2">
    <location>
        <begin position="557"/>
        <end position="658"/>
    </location>
</feature>
<feature type="compositionally biased region" description="Polar residues" evidence="2">
    <location>
        <begin position="4667"/>
        <end position="4682"/>
    </location>
</feature>
<feature type="compositionally biased region" description="Basic residues" evidence="2">
    <location>
        <begin position="1652"/>
        <end position="1662"/>
    </location>
</feature>
<feature type="region of interest" description="Disordered" evidence="2">
    <location>
        <begin position="1158"/>
        <end position="1216"/>
    </location>
</feature>
<feature type="region of interest" description="Disordered" evidence="2">
    <location>
        <begin position="1853"/>
        <end position="2061"/>
    </location>
</feature>
<feature type="compositionally biased region" description="Basic and acidic residues" evidence="2">
    <location>
        <begin position="2814"/>
        <end position="2831"/>
    </location>
</feature>
<feature type="region of interest" description="Disordered" evidence="2">
    <location>
        <begin position="1244"/>
        <end position="1291"/>
    </location>
</feature>
<organism evidence="3 4">
    <name type="scientific">Emydomyces testavorans</name>
    <dbReference type="NCBI Taxonomy" id="2070801"/>
    <lineage>
        <taxon>Eukaryota</taxon>
        <taxon>Fungi</taxon>
        <taxon>Dikarya</taxon>
        <taxon>Ascomycota</taxon>
        <taxon>Pezizomycotina</taxon>
        <taxon>Eurotiomycetes</taxon>
        <taxon>Eurotiomycetidae</taxon>
        <taxon>Onygenales</taxon>
        <taxon>Nannizziopsiaceae</taxon>
        <taxon>Emydomyces</taxon>
    </lineage>
</organism>
<feature type="compositionally biased region" description="Basic and acidic residues" evidence="2">
    <location>
        <begin position="4328"/>
        <end position="4349"/>
    </location>
</feature>
<feature type="compositionally biased region" description="Basic and acidic residues" evidence="2">
    <location>
        <begin position="1168"/>
        <end position="1188"/>
    </location>
</feature>
<feature type="region of interest" description="Disordered" evidence="2">
    <location>
        <begin position="5095"/>
        <end position="5138"/>
    </location>
</feature>
<feature type="compositionally biased region" description="Basic and acidic residues" evidence="2">
    <location>
        <begin position="3526"/>
        <end position="3535"/>
    </location>
</feature>
<feature type="compositionally biased region" description="Basic and acidic residues" evidence="2">
    <location>
        <begin position="218"/>
        <end position="227"/>
    </location>
</feature>
<feature type="region of interest" description="Disordered" evidence="2">
    <location>
        <begin position="3154"/>
        <end position="3306"/>
    </location>
</feature>
<feature type="region of interest" description="Disordered" evidence="2">
    <location>
        <begin position="995"/>
        <end position="1014"/>
    </location>
</feature>
<feature type="compositionally biased region" description="Polar residues" evidence="2">
    <location>
        <begin position="4064"/>
        <end position="4078"/>
    </location>
</feature>
<feature type="region of interest" description="Disordered" evidence="2">
    <location>
        <begin position="817"/>
        <end position="972"/>
    </location>
</feature>
<feature type="compositionally biased region" description="Low complexity" evidence="2">
    <location>
        <begin position="376"/>
        <end position="394"/>
    </location>
</feature>
<feature type="compositionally biased region" description="Low complexity" evidence="2">
    <location>
        <begin position="1913"/>
        <end position="1923"/>
    </location>
</feature>
<feature type="compositionally biased region" description="Basic and acidic residues" evidence="2">
    <location>
        <begin position="3263"/>
        <end position="3278"/>
    </location>
</feature>
<feature type="compositionally biased region" description="Low complexity" evidence="2">
    <location>
        <begin position="2104"/>
        <end position="2115"/>
    </location>
</feature>
<feature type="compositionally biased region" description="Basic residues" evidence="2">
    <location>
        <begin position="3800"/>
        <end position="3810"/>
    </location>
</feature>
<feature type="compositionally biased region" description="Low complexity" evidence="2">
    <location>
        <begin position="577"/>
        <end position="586"/>
    </location>
</feature>
<evidence type="ECO:0000256" key="1">
    <source>
        <dbReference type="SAM" id="Coils"/>
    </source>
</evidence>
<dbReference type="PANTHER" id="PTHR40641:SF2">
    <property type="entry name" value="INVOLUCRIN REPEAT PROTEIN"/>
    <property type="match status" value="1"/>
</dbReference>
<feature type="compositionally biased region" description="Basic and acidic residues" evidence="2">
    <location>
        <begin position="4770"/>
        <end position="4797"/>
    </location>
</feature>
<feature type="region of interest" description="Disordered" evidence="2">
    <location>
        <begin position="1025"/>
        <end position="1145"/>
    </location>
</feature>
<feature type="compositionally biased region" description="Basic and acidic residues" evidence="2">
    <location>
        <begin position="610"/>
        <end position="619"/>
    </location>
</feature>
<feature type="coiled-coil region" evidence="1">
    <location>
        <begin position="5410"/>
        <end position="5493"/>
    </location>
</feature>
<feature type="compositionally biased region" description="Polar residues" evidence="2">
    <location>
        <begin position="1527"/>
        <end position="1537"/>
    </location>
</feature>
<feature type="compositionally biased region" description="Polar residues" evidence="2">
    <location>
        <begin position="1618"/>
        <end position="1628"/>
    </location>
</feature>
<feature type="compositionally biased region" description="Pro residues" evidence="2">
    <location>
        <begin position="898"/>
        <end position="913"/>
    </location>
</feature>
<feature type="compositionally biased region" description="Low complexity" evidence="2">
    <location>
        <begin position="9"/>
        <end position="19"/>
    </location>
</feature>
<feature type="compositionally biased region" description="Pro residues" evidence="2">
    <location>
        <begin position="342"/>
        <end position="359"/>
    </location>
</feature>
<feature type="compositionally biased region" description="Low complexity" evidence="2">
    <location>
        <begin position="647"/>
        <end position="658"/>
    </location>
</feature>
<feature type="region of interest" description="Disordered" evidence="2">
    <location>
        <begin position="1"/>
        <end position="269"/>
    </location>
</feature>
<feature type="compositionally biased region" description="Basic and acidic residues" evidence="2">
    <location>
        <begin position="1385"/>
        <end position="1396"/>
    </location>
</feature>
<feature type="compositionally biased region" description="Polar residues" evidence="2">
    <location>
        <begin position="3284"/>
        <end position="3297"/>
    </location>
</feature>
<feature type="compositionally biased region" description="Basic and acidic residues" evidence="2">
    <location>
        <begin position="1117"/>
        <end position="1141"/>
    </location>
</feature>
<feature type="compositionally biased region" description="Acidic residues" evidence="2">
    <location>
        <begin position="1398"/>
        <end position="1407"/>
    </location>
</feature>
<feature type="compositionally biased region" description="Basic residues" evidence="2">
    <location>
        <begin position="1032"/>
        <end position="1046"/>
    </location>
</feature>
<dbReference type="InterPro" id="IPR053268">
    <property type="entry name" value="Woronin_anchor"/>
</dbReference>
<feature type="compositionally biased region" description="Basic and acidic residues" evidence="2">
    <location>
        <begin position="116"/>
        <end position="173"/>
    </location>
</feature>
<evidence type="ECO:0008006" key="5">
    <source>
        <dbReference type="Google" id="ProtNLM"/>
    </source>
</evidence>
<feature type="region of interest" description="Disordered" evidence="2">
    <location>
        <begin position="1448"/>
        <end position="1772"/>
    </location>
</feature>
<feature type="compositionally biased region" description="Basic and acidic residues" evidence="2">
    <location>
        <begin position="2964"/>
        <end position="2981"/>
    </location>
</feature>
<feature type="compositionally biased region" description="Polar residues" evidence="2">
    <location>
        <begin position="940"/>
        <end position="950"/>
    </location>
</feature>
<feature type="compositionally biased region" description="Polar residues" evidence="2">
    <location>
        <begin position="4702"/>
        <end position="4712"/>
    </location>
</feature>
<feature type="compositionally biased region" description="Basic residues" evidence="2">
    <location>
        <begin position="2872"/>
        <end position="2882"/>
    </location>
</feature>
<feature type="compositionally biased region" description="Basic and acidic residues" evidence="2">
    <location>
        <begin position="2897"/>
        <end position="2911"/>
    </location>
</feature>
<feature type="compositionally biased region" description="Basic residues" evidence="2">
    <location>
        <begin position="4011"/>
        <end position="4022"/>
    </location>
</feature>
<feature type="compositionally biased region" description="Basic and acidic residues" evidence="2">
    <location>
        <begin position="180"/>
        <end position="195"/>
    </location>
</feature>
<feature type="compositionally biased region" description="Low complexity" evidence="2">
    <location>
        <begin position="746"/>
        <end position="758"/>
    </location>
</feature>
<feature type="compositionally biased region" description="Low complexity" evidence="2">
    <location>
        <begin position="5048"/>
        <end position="5060"/>
    </location>
</feature>
<reference evidence="3" key="1">
    <citation type="submission" date="2023-03" db="EMBL/GenBank/DDBJ databases">
        <title>Emydomyces testavorans Genome Sequence.</title>
        <authorList>
            <person name="Hoyer L."/>
        </authorList>
    </citation>
    <scope>NUCLEOTIDE SEQUENCE</scope>
    <source>
        <strain evidence="3">16-2883</strain>
    </source>
</reference>
<feature type="region of interest" description="Disordered" evidence="2">
    <location>
        <begin position="4592"/>
        <end position="4850"/>
    </location>
</feature>
<feature type="compositionally biased region" description="Polar residues" evidence="2">
    <location>
        <begin position="4401"/>
        <end position="4416"/>
    </location>
</feature>
<feature type="region of interest" description="Disordered" evidence="2">
    <location>
        <begin position="4212"/>
        <end position="4249"/>
    </location>
</feature>
<feature type="compositionally biased region" description="Basic and acidic residues" evidence="2">
    <location>
        <begin position="505"/>
        <end position="521"/>
    </location>
</feature>
<feature type="compositionally biased region" description="Basic and acidic residues" evidence="2">
    <location>
        <begin position="4736"/>
        <end position="4759"/>
    </location>
</feature>
<feature type="compositionally biased region" description="Polar residues" evidence="2">
    <location>
        <begin position="3574"/>
        <end position="3585"/>
    </location>
</feature>
<feature type="compositionally biased region" description="Basic residues" evidence="2">
    <location>
        <begin position="4437"/>
        <end position="4453"/>
    </location>
</feature>
<dbReference type="EMBL" id="CP120628">
    <property type="protein sequence ID" value="WEW57895.1"/>
    <property type="molecule type" value="Genomic_DNA"/>
</dbReference>
<feature type="coiled-coil region" evidence="1">
    <location>
        <begin position="5519"/>
        <end position="5589"/>
    </location>
</feature>
<feature type="compositionally biased region" description="Polar residues" evidence="2">
    <location>
        <begin position="5219"/>
        <end position="5229"/>
    </location>
</feature>
<feature type="compositionally biased region" description="Basic and acidic residues" evidence="2">
    <location>
        <begin position="1713"/>
        <end position="1731"/>
    </location>
</feature>
<feature type="compositionally biased region" description="Polar residues" evidence="2">
    <location>
        <begin position="2982"/>
        <end position="2992"/>
    </location>
</feature>
<evidence type="ECO:0000313" key="4">
    <source>
        <dbReference type="Proteomes" id="UP001219355"/>
    </source>
</evidence>
<feature type="compositionally biased region" description="Basic and acidic residues" evidence="2">
    <location>
        <begin position="2742"/>
        <end position="2785"/>
    </location>
</feature>
<feature type="compositionally biased region" description="Basic and acidic residues" evidence="2">
    <location>
        <begin position="5243"/>
        <end position="5265"/>
    </location>
</feature>
<feature type="compositionally biased region" description="Basic and acidic residues" evidence="2">
    <location>
        <begin position="2012"/>
        <end position="2032"/>
    </location>
</feature>
<feature type="region of interest" description="Disordered" evidence="2">
    <location>
        <begin position="3526"/>
        <end position="3659"/>
    </location>
</feature>
<feature type="compositionally biased region" description="Polar residues" evidence="2">
    <location>
        <begin position="587"/>
        <end position="607"/>
    </location>
</feature>
<feature type="region of interest" description="Disordered" evidence="2">
    <location>
        <begin position="673"/>
        <end position="712"/>
    </location>
</feature>
<feature type="compositionally biased region" description="Polar residues" evidence="2">
    <location>
        <begin position="1891"/>
        <end position="1907"/>
    </location>
</feature>
<feature type="compositionally biased region" description="Basic and acidic residues" evidence="2">
    <location>
        <begin position="1081"/>
        <end position="1099"/>
    </location>
</feature>
<keyword evidence="4" id="KW-1185">Reference proteome</keyword>
<feature type="compositionally biased region" description="Basic and acidic residues" evidence="2">
    <location>
        <begin position="2447"/>
        <end position="2471"/>
    </location>
</feature>
<feature type="compositionally biased region" description="Low complexity" evidence="2">
    <location>
        <begin position="3187"/>
        <end position="3198"/>
    </location>
</feature>
<feature type="compositionally biased region" description="Low complexity" evidence="2">
    <location>
        <begin position="1251"/>
        <end position="1262"/>
    </location>
</feature>
<feature type="region of interest" description="Disordered" evidence="2">
    <location>
        <begin position="2162"/>
        <end position="2223"/>
    </location>
</feature>
<feature type="region of interest" description="Disordered" evidence="2">
    <location>
        <begin position="5885"/>
        <end position="5904"/>
    </location>
</feature>
<feature type="compositionally biased region" description="Basic and acidic residues" evidence="2">
    <location>
        <begin position="3884"/>
        <end position="3896"/>
    </location>
</feature>
<protein>
    <recommendedName>
        <fullName evidence="5">Involucrin repeat protein</fullName>
    </recommendedName>
</protein>
<feature type="compositionally biased region" description="Polar residues" evidence="2">
    <location>
        <begin position="4877"/>
        <end position="4897"/>
    </location>
</feature>
<feature type="compositionally biased region" description="Polar residues" evidence="2">
    <location>
        <begin position="3364"/>
        <end position="3378"/>
    </location>
</feature>
<evidence type="ECO:0000313" key="3">
    <source>
        <dbReference type="EMBL" id="WEW57895.1"/>
    </source>
</evidence>
<feature type="region of interest" description="Disordered" evidence="2">
    <location>
        <begin position="4283"/>
        <end position="4504"/>
    </location>
</feature>
<feature type="region of interest" description="Disordered" evidence="2">
    <location>
        <begin position="5025"/>
        <end position="5063"/>
    </location>
</feature>
<feature type="compositionally biased region" description="Basic and acidic residues" evidence="2">
    <location>
        <begin position="3811"/>
        <end position="3821"/>
    </location>
</feature>
<feature type="region of interest" description="Disordered" evidence="2">
    <location>
        <begin position="3774"/>
        <end position="4082"/>
    </location>
</feature>
<feature type="compositionally biased region" description="Basic and acidic residues" evidence="2">
    <location>
        <begin position="4462"/>
        <end position="4474"/>
    </location>
</feature>
<feature type="compositionally biased region" description="Pro residues" evidence="2">
    <location>
        <begin position="1988"/>
        <end position="2000"/>
    </location>
</feature>
<feature type="compositionally biased region" description="Basic residues" evidence="2">
    <location>
        <begin position="3854"/>
        <end position="3868"/>
    </location>
</feature>
<accession>A0AAF0IHE3</accession>
<feature type="region of interest" description="Disordered" evidence="2">
    <location>
        <begin position="5207"/>
        <end position="5305"/>
    </location>
</feature>
<feature type="region of interest" description="Disordered" evidence="2">
    <location>
        <begin position="336"/>
        <end position="398"/>
    </location>
</feature>
<feature type="compositionally biased region" description="Basic residues" evidence="2">
    <location>
        <begin position="2636"/>
        <end position="2647"/>
    </location>
</feature>
<gene>
    <name evidence="3" type="ORF">PRK78_003362</name>
</gene>
<feature type="compositionally biased region" description="Basic and acidic residues" evidence="2">
    <location>
        <begin position="817"/>
        <end position="835"/>
    </location>
</feature>
<feature type="compositionally biased region" description="Basic residues" evidence="2">
    <location>
        <begin position="3637"/>
        <end position="3650"/>
    </location>
</feature>
<feature type="region of interest" description="Disordered" evidence="2">
    <location>
        <begin position="1786"/>
        <end position="1834"/>
    </location>
</feature>
<feature type="compositionally biased region" description="Basic and acidic residues" evidence="2">
    <location>
        <begin position="5120"/>
        <end position="5138"/>
    </location>
</feature>
<evidence type="ECO:0000256" key="2">
    <source>
        <dbReference type="SAM" id="MobiDB-lite"/>
    </source>
</evidence>
<feature type="region of interest" description="Disordered" evidence="2">
    <location>
        <begin position="1385"/>
        <end position="1414"/>
    </location>
</feature>
<feature type="region of interest" description="Disordered" evidence="2">
    <location>
        <begin position="3335"/>
        <end position="3387"/>
    </location>
</feature>
<feature type="compositionally biased region" description="Basic and acidic residues" evidence="2">
    <location>
        <begin position="3199"/>
        <end position="3209"/>
    </location>
</feature>